<dbReference type="Pfam" id="PF01796">
    <property type="entry name" value="OB_ChsH2_C"/>
    <property type="match status" value="1"/>
</dbReference>
<organism evidence="2 3">
    <name type="scientific">Ornithinibacillus hominis</name>
    <dbReference type="NCBI Taxonomy" id="2763055"/>
    <lineage>
        <taxon>Bacteria</taxon>
        <taxon>Bacillati</taxon>
        <taxon>Bacillota</taxon>
        <taxon>Bacilli</taxon>
        <taxon>Bacillales</taxon>
        <taxon>Bacillaceae</taxon>
        <taxon>Ornithinibacillus</taxon>
    </lineage>
</organism>
<sequence length="101" mass="11603">MEAYKCKKCGYESITSKYYCPTCRSSEFEKVDVPNSGTVYSYTTIHIAPPEYVDLAPYQVVLVELTEKLKVTGFMKERVKIGDQVMFKDVKDSAYMFERVG</sequence>
<dbReference type="InterPro" id="IPR052513">
    <property type="entry name" value="Thioester_dehydratase-like"/>
</dbReference>
<accession>A0A923L3J5</accession>
<proteinExistence type="predicted"/>
<evidence type="ECO:0000313" key="2">
    <source>
        <dbReference type="EMBL" id="MBC5635761.1"/>
    </source>
</evidence>
<evidence type="ECO:0000313" key="3">
    <source>
        <dbReference type="Proteomes" id="UP000637359"/>
    </source>
</evidence>
<dbReference type="Proteomes" id="UP000637359">
    <property type="component" value="Unassembled WGS sequence"/>
</dbReference>
<keyword evidence="3" id="KW-1185">Reference proteome</keyword>
<dbReference type="SUPFAM" id="SSF50249">
    <property type="entry name" value="Nucleic acid-binding proteins"/>
    <property type="match status" value="1"/>
</dbReference>
<feature type="domain" description="ChsH2 C-terminal OB-fold" evidence="1">
    <location>
        <begin position="31"/>
        <end position="85"/>
    </location>
</feature>
<dbReference type="AlphaFoldDB" id="A0A923L3J5"/>
<comment type="caution">
    <text evidence="2">The sequence shown here is derived from an EMBL/GenBank/DDBJ whole genome shotgun (WGS) entry which is preliminary data.</text>
</comment>
<dbReference type="PANTHER" id="PTHR34075:SF5">
    <property type="entry name" value="BLR3430 PROTEIN"/>
    <property type="match status" value="1"/>
</dbReference>
<evidence type="ECO:0000259" key="1">
    <source>
        <dbReference type="Pfam" id="PF01796"/>
    </source>
</evidence>
<dbReference type="InterPro" id="IPR002878">
    <property type="entry name" value="ChsH2_C"/>
</dbReference>
<name>A0A923L3J5_9BACI</name>
<dbReference type="EMBL" id="JACOOL010000001">
    <property type="protein sequence ID" value="MBC5635761.1"/>
    <property type="molecule type" value="Genomic_DNA"/>
</dbReference>
<dbReference type="PANTHER" id="PTHR34075">
    <property type="entry name" value="BLR3430 PROTEIN"/>
    <property type="match status" value="1"/>
</dbReference>
<protein>
    <submittedName>
        <fullName evidence="2">OB-fold domain-containing protein</fullName>
    </submittedName>
</protein>
<gene>
    <name evidence="2" type="ORF">H8S33_02865</name>
</gene>
<dbReference type="RefSeq" id="WP_186868443.1">
    <property type="nucleotide sequence ID" value="NZ_JACOOL010000001.1"/>
</dbReference>
<dbReference type="InterPro" id="IPR012340">
    <property type="entry name" value="NA-bd_OB-fold"/>
</dbReference>
<reference evidence="2" key="1">
    <citation type="submission" date="2020-08" db="EMBL/GenBank/DDBJ databases">
        <title>Genome public.</title>
        <authorList>
            <person name="Liu C."/>
            <person name="Sun Q."/>
        </authorList>
    </citation>
    <scope>NUCLEOTIDE SEQUENCE</scope>
    <source>
        <strain evidence="2">BX22</strain>
    </source>
</reference>